<accession>C6RGW2</accession>
<dbReference type="EMBL" id="ACVQ01000021">
    <property type="protein sequence ID" value="EET79447.1"/>
    <property type="molecule type" value="Genomic_DNA"/>
</dbReference>
<dbReference type="STRING" id="553219.CAMSH0001_0950"/>
<keyword evidence="2" id="KW-1185">Reference proteome</keyword>
<proteinExistence type="predicted"/>
<dbReference type="GeneID" id="60991081"/>
<name>C6RGW2_9BACT</name>
<dbReference type="OrthoDB" id="9869391at2"/>
<sequence>MKSIEDFKNVSLSKPNLAPCEGYQEASSAIDSIDLSQYATKLREAYLNAYTGVSLCAQEQTDELYDLYPCNFLRACSAKLRDIECLGYNTKHQSLAIILKSGDKTQAIATRRLRNEAGNIIEGKKWIRAKGSNNGFIPHRFNKSDDVVFIAEGIGEVRLFEILKASYVCFQNAGEISKFEYNPLKDEILEGLKGKRVICFVDNDEPSQNGFNALYPVIGGDLYQVRFKDKPKGYDLRDLIAELSGKYNHKELLKALQTEIKARQERV</sequence>
<dbReference type="AlphaFoldDB" id="C6RGW2"/>
<evidence type="ECO:0000313" key="2">
    <source>
        <dbReference type="Proteomes" id="UP000003107"/>
    </source>
</evidence>
<evidence type="ECO:0000313" key="1">
    <source>
        <dbReference type="EMBL" id="EET79447.1"/>
    </source>
</evidence>
<dbReference type="RefSeq" id="WP_002948794.1">
    <property type="nucleotide sequence ID" value="NZ_ACVQ01000021.1"/>
</dbReference>
<organism evidence="1 2">
    <name type="scientific">Campylobacter showae RM3277</name>
    <dbReference type="NCBI Taxonomy" id="553219"/>
    <lineage>
        <taxon>Bacteria</taxon>
        <taxon>Pseudomonadati</taxon>
        <taxon>Campylobacterota</taxon>
        <taxon>Epsilonproteobacteria</taxon>
        <taxon>Campylobacterales</taxon>
        <taxon>Campylobacteraceae</taxon>
        <taxon>Campylobacter</taxon>
    </lineage>
</organism>
<reference evidence="1 2" key="1">
    <citation type="submission" date="2009-07" db="EMBL/GenBank/DDBJ databases">
        <authorList>
            <person name="Madupu R."/>
            <person name="Sebastian Y."/>
            <person name="Durkin A.S."/>
            <person name="Torralba M."/>
            <person name="Methe B."/>
            <person name="Sutton G.G."/>
            <person name="Strausberg R.L."/>
            <person name="Nelson K.E."/>
        </authorList>
    </citation>
    <scope>NUCLEOTIDE SEQUENCE [LARGE SCALE GENOMIC DNA]</scope>
    <source>
        <strain evidence="1 2">RM3277</strain>
    </source>
</reference>
<gene>
    <name evidence="1" type="ORF">CAMSH0001_0950</name>
</gene>
<protein>
    <recommendedName>
        <fullName evidence="3">Toprim domain-containing protein</fullName>
    </recommendedName>
</protein>
<evidence type="ECO:0008006" key="3">
    <source>
        <dbReference type="Google" id="ProtNLM"/>
    </source>
</evidence>
<dbReference type="Proteomes" id="UP000003107">
    <property type="component" value="Unassembled WGS sequence"/>
</dbReference>
<comment type="caution">
    <text evidence="1">The sequence shown here is derived from an EMBL/GenBank/DDBJ whole genome shotgun (WGS) entry which is preliminary data.</text>
</comment>